<reference evidence="2" key="1">
    <citation type="submission" date="2023-08" db="EMBL/GenBank/DDBJ databases">
        <title>Black Yeasts Isolated from many extreme environments.</title>
        <authorList>
            <person name="Coleine C."/>
            <person name="Stajich J.E."/>
            <person name="Selbmann L."/>
        </authorList>
    </citation>
    <scope>NUCLEOTIDE SEQUENCE</scope>
    <source>
        <strain evidence="2">CCFEE 5810</strain>
    </source>
</reference>
<proteinExistence type="predicted"/>
<keyword evidence="1" id="KW-1133">Transmembrane helix</keyword>
<dbReference type="EMBL" id="JAVRQU010000007">
    <property type="protein sequence ID" value="KAK5700749.1"/>
    <property type="molecule type" value="Genomic_DNA"/>
</dbReference>
<evidence type="ECO:0000256" key="1">
    <source>
        <dbReference type="SAM" id="Phobius"/>
    </source>
</evidence>
<sequence length="227" mass="26016">MDTQVWTAEDIRQGRCIEAIYLFVSIVLFVLAVPLILIHTLAWHYNRRLNRVYLFFLPSVYPICILAAFLVPEFFSHIGIYLPIFGMRIGIPPVLPSSCEATRAIGIHNTFPCRVESVLGWLYLASSGSSWNEIWTGRATVYTSLTILAILALIALGLWCTTGTFWKHKCEGCDQVEGRLHFGSEKTLFDESIWCRRCRGLDEFPPFWPPRRRWEGEELEEGTDAKV</sequence>
<organism evidence="2 3">
    <name type="scientific">Elasticomyces elasticus</name>
    <dbReference type="NCBI Taxonomy" id="574655"/>
    <lineage>
        <taxon>Eukaryota</taxon>
        <taxon>Fungi</taxon>
        <taxon>Dikarya</taxon>
        <taxon>Ascomycota</taxon>
        <taxon>Pezizomycotina</taxon>
        <taxon>Dothideomycetes</taxon>
        <taxon>Dothideomycetidae</taxon>
        <taxon>Mycosphaerellales</taxon>
        <taxon>Teratosphaeriaceae</taxon>
        <taxon>Elasticomyces</taxon>
    </lineage>
</organism>
<evidence type="ECO:0000313" key="3">
    <source>
        <dbReference type="Proteomes" id="UP001310594"/>
    </source>
</evidence>
<keyword evidence="1" id="KW-0472">Membrane</keyword>
<dbReference type="Proteomes" id="UP001310594">
    <property type="component" value="Unassembled WGS sequence"/>
</dbReference>
<feature type="transmembrane region" description="Helical" evidence="1">
    <location>
        <begin position="20"/>
        <end position="45"/>
    </location>
</feature>
<feature type="transmembrane region" description="Helical" evidence="1">
    <location>
        <begin position="52"/>
        <end position="71"/>
    </location>
</feature>
<protein>
    <submittedName>
        <fullName evidence="2">Uncharacterized protein</fullName>
    </submittedName>
</protein>
<gene>
    <name evidence="2" type="ORF">LTR97_005266</name>
</gene>
<comment type="caution">
    <text evidence="2">The sequence shown here is derived from an EMBL/GenBank/DDBJ whole genome shotgun (WGS) entry which is preliminary data.</text>
</comment>
<name>A0AAN7W5P4_9PEZI</name>
<keyword evidence="1" id="KW-0812">Transmembrane</keyword>
<evidence type="ECO:0000313" key="2">
    <source>
        <dbReference type="EMBL" id="KAK5700749.1"/>
    </source>
</evidence>
<dbReference type="AlphaFoldDB" id="A0AAN7W5P4"/>
<feature type="transmembrane region" description="Helical" evidence="1">
    <location>
        <begin position="139"/>
        <end position="159"/>
    </location>
</feature>
<accession>A0AAN7W5P4</accession>